<dbReference type="OrthoDB" id="9981470at2759"/>
<dbReference type="RefSeq" id="XP_009061432.1">
    <property type="nucleotide sequence ID" value="XM_009063184.1"/>
</dbReference>
<dbReference type="KEGG" id="lgi:LOTGIDRAFT_234842"/>
<feature type="transmembrane region" description="Helical" evidence="1">
    <location>
        <begin position="173"/>
        <end position="192"/>
    </location>
</feature>
<keyword evidence="4" id="KW-1185">Reference proteome</keyword>
<proteinExistence type="predicted"/>
<feature type="transmembrane region" description="Helical" evidence="1">
    <location>
        <begin position="139"/>
        <end position="161"/>
    </location>
</feature>
<evidence type="ECO:0000256" key="1">
    <source>
        <dbReference type="SAM" id="Phobius"/>
    </source>
</evidence>
<evidence type="ECO:0000259" key="2">
    <source>
        <dbReference type="Pfam" id="PF02517"/>
    </source>
</evidence>
<reference evidence="3 4" key="1">
    <citation type="journal article" date="2013" name="Nature">
        <title>Insights into bilaterian evolution from three spiralian genomes.</title>
        <authorList>
            <person name="Simakov O."/>
            <person name="Marletaz F."/>
            <person name="Cho S.J."/>
            <person name="Edsinger-Gonzales E."/>
            <person name="Havlak P."/>
            <person name="Hellsten U."/>
            <person name="Kuo D.H."/>
            <person name="Larsson T."/>
            <person name="Lv J."/>
            <person name="Arendt D."/>
            <person name="Savage R."/>
            <person name="Osoegawa K."/>
            <person name="de Jong P."/>
            <person name="Grimwood J."/>
            <person name="Chapman J.A."/>
            <person name="Shapiro H."/>
            <person name="Aerts A."/>
            <person name="Otillar R.P."/>
            <person name="Terry A.Y."/>
            <person name="Boore J.L."/>
            <person name="Grigoriev I.V."/>
            <person name="Lindberg D.R."/>
            <person name="Seaver E.C."/>
            <person name="Weisblat D.A."/>
            <person name="Putnam N.H."/>
            <person name="Rokhsar D.S."/>
        </authorList>
    </citation>
    <scope>NUCLEOTIDE SEQUENCE [LARGE SCALE GENOMIC DNA]</scope>
</reference>
<evidence type="ECO:0000313" key="4">
    <source>
        <dbReference type="Proteomes" id="UP000030746"/>
    </source>
</evidence>
<dbReference type="HOGENOM" id="CLU_1021962_0_0_1"/>
<keyword evidence="1" id="KW-0472">Membrane</keyword>
<accession>V4BFR4</accession>
<dbReference type="PANTHER" id="PTHR35797">
    <property type="entry name" value="PROTEASE-RELATED"/>
    <property type="match status" value="1"/>
</dbReference>
<feature type="transmembrane region" description="Helical" evidence="1">
    <location>
        <begin position="28"/>
        <end position="54"/>
    </location>
</feature>
<evidence type="ECO:0000313" key="3">
    <source>
        <dbReference type="EMBL" id="ESO87824.1"/>
    </source>
</evidence>
<feature type="domain" description="CAAX prenyl protease 2/Lysostaphin resistance protein A-like" evidence="2">
    <location>
        <begin position="112"/>
        <end position="209"/>
    </location>
</feature>
<dbReference type="OMA" id="PHGWIAI"/>
<gene>
    <name evidence="3" type="ORF">LOTGIDRAFT_234842</name>
</gene>
<feature type="transmembrane region" description="Helical" evidence="1">
    <location>
        <begin position="5"/>
        <end position="22"/>
    </location>
</feature>
<sequence>MAASCLLFGVVTDIITAIWVYIGRNLPFHILAYAMFFPTLLSLCFVTDYVEYFWKIVGTDQLTSTLYYTVLAIPLSVLLVLLCVGIDLLLGWGTRTSFKEDSLHQHNRTYLSGFLRASGEEVGWRCFMLPCLMSQYSPIVALTISGIIWGFFHVPVLILLTNRLRPPKPYITVLVQCVACVLAAFPHSWIAIKSGYSFWASAMLHAAWNRLNPLLLGSIYTQTPGYIEGEQWLINGEGLAGCLVMLPVAGLVVWDLS</sequence>
<feature type="transmembrane region" description="Helical" evidence="1">
    <location>
        <begin position="66"/>
        <end position="92"/>
    </location>
</feature>
<dbReference type="GeneID" id="20249655"/>
<dbReference type="CTD" id="20249655"/>
<dbReference type="InterPro" id="IPR042150">
    <property type="entry name" value="MmRce1-like"/>
</dbReference>
<feature type="transmembrane region" description="Helical" evidence="1">
    <location>
        <begin position="232"/>
        <end position="254"/>
    </location>
</feature>
<dbReference type="PANTHER" id="PTHR35797:SF1">
    <property type="entry name" value="PROTEASE"/>
    <property type="match status" value="1"/>
</dbReference>
<dbReference type="Proteomes" id="UP000030746">
    <property type="component" value="Unassembled WGS sequence"/>
</dbReference>
<dbReference type="GO" id="GO:0080120">
    <property type="term" value="P:CAAX-box protein maturation"/>
    <property type="evidence" value="ECO:0007669"/>
    <property type="project" value="UniProtKB-ARBA"/>
</dbReference>
<name>V4BFR4_LOTGI</name>
<organism evidence="3 4">
    <name type="scientific">Lottia gigantea</name>
    <name type="common">Giant owl limpet</name>
    <dbReference type="NCBI Taxonomy" id="225164"/>
    <lineage>
        <taxon>Eukaryota</taxon>
        <taxon>Metazoa</taxon>
        <taxon>Spiralia</taxon>
        <taxon>Lophotrochozoa</taxon>
        <taxon>Mollusca</taxon>
        <taxon>Gastropoda</taxon>
        <taxon>Patellogastropoda</taxon>
        <taxon>Lottioidea</taxon>
        <taxon>Lottiidae</taxon>
        <taxon>Lottia</taxon>
    </lineage>
</organism>
<dbReference type="AlphaFoldDB" id="V4BFR4"/>
<dbReference type="Pfam" id="PF02517">
    <property type="entry name" value="Rce1-like"/>
    <property type="match status" value="1"/>
</dbReference>
<protein>
    <recommendedName>
        <fullName evidence="2">CAAX prenyl protease 2/Lysostaphin resistance protein A-like domain-containing protein</fullName>
    </recommendedName>
</protein>
<keyword evidence="1" id="KW-0812">Transmembrane</keyword>
<dbReference type="InterPro" id="IPR003675">
    <property type="entry name" value="Rce1/LyrA-like_dom"/>
</dbReference>
<keyword evidence="1" id="KW-1133">Transmembrane helix</keyword>
<dbReference type="EMBL" id="KB202823">
    <property type="protein sequence ID" value="ESO87824.1"/>
    <property type="molecule type" value="Genomic_DNA"/>
</dbReference>
<dbReference type="GO" id="GO:0004175">
    <property type="term" value="F:endopeptidase activity"/>
    <property type="evidence" value="ECO:0007669"/>
    <property type="project" value="UniProtKB-ARBA"/>
</dbReference>